<sequence length="52" mass="5836">MKADQVAVKAKEEFDDMVDETALSDYAVNEVDLGEIEINGKKMTVYLGIRQN</sequence>
<dbReference type="AlphaFoldDB" id="A0A1W6TQI5"/>
<protein>
    <submittedName>
        <fullName evidence="1">Uncharacterized protein</fullName>
    </submittedName>
</protein>
<evidence type="ECO:0000313" key="1">
    <source>
        <dbReference type="EMBL" id="ARP18129.1"/>
    </source>
</evidence>
<gene>
    <name evidence="1" type="ORF">K05K4_12910</name>
</gene>
<reference evidence="1" key="1">
    <citation type="submission" date="2016-10" db="EMBL/GenBank/DDBJ databases">
        <title>The High Quality Genome of Vibrio alginolyticus K01M1.</title>
        <authorList>
            <person name="Wendling C."/>
            <person name="Chibani C.M."/>
            <person name="Hertel R."/>
            <person name="Sproer C."/>
            <person name="Bunk B."/>
            <person name="Overmann J."/>
            <person name="Roth O."/>
            <person name="Liesegang H."/>
        </authorList>
    </citation>
    <scope>NUCLEOTIDE SEQUENCE</scope>
    <source>
        <strain evidence="1">K05K4</strain>
    </source>
</reference>
<dbReference type="EMBL" id="CP017902">
    <property type="protein sequence ID" value="ARP18129.1"/>
    <property type="molecule type" value="Genomic_DNA"/>
</dbReference>
<name>A0A1W6TQI5_VIBAL</name>
<accession>A0A1W6TQI5</accession>
<dbReference type="GeneID" id="70915803"/>
<organism evidence="1">
    <name type="scientific">Vibrio alginolyticus</name>
    <dbReference type="NCBI Taxonomy" id="663"/>
    <lineage>
        <taxon>Bacteria</taxon>
        <taxon>Pseudomonadati</taxon>
        <taxon>Pseudomonadota</taxon>
        <taxon>Gammaproteobacteria</taxon>
        <taxon>Vibrionales</taxon>
        <taxon>Vibrionaceae</taxon>
        <taxon>Vibrio</taxon>
    </lineage>
</organism>
<proteinExistence type="predicted"/>
<dbReference type="RefSeq" id="WP_020333055.1">
    <property type="nucleotide sequence ID" value="NZ_CP013484.1"/>
</dbReference>